<gene>
    <name evidence="2" type="ORF">HUG15_04285</name>
</gene>
<keyword evidence="1" id="KW-0472">Membrane</keyword>
<feature type="transmembrane region" description="Helical" evidence="1">
    <location>
        <begin position="21"/>
        <end position="40"/>
    </location>
</feature>
<dbReference type="KEGG" id="scia:HUG15_04285"/>
<sequence>MKTFWQTIKNYSASPIFTPTIDRFIGLEITFTGAFLAFYLGDQIPFWQLLIVFACYCRYPISVDTMVRKEMETI</sequence>
<dbReference type="RefSeq" id="WP_200127321.1">
    <property type="nucleotide sequence ID" value="NZ_CP054705.1"/>
</dbReference>
<evidence type="ECO:0000313" key="3">
    <source>
        <dbReference type="Proteomes" id="UP000595823"/>
    </source>
</evidence>
<dbReference type="EMBL" id="CP054705">
    <property type="protein sequence ID" value="QQK74897.1"/>
    <property type="molecule type" value="Genomic_DNA"/>
</dbReference>
<dbReference type="AlphaFoldDB" id="A0A7T7CAH2"/>
<keyword evidence="1" id="KW-1133">Transmembrane helix</keyword>
<proteinExistence type="predicted"/>
<organism evidence="2 3">
    <name type="scientific">Salicibibacter cibarius</name>
    <dbReference type="NCBI Taxonomy" id="2743000"/>
    <lineage>
        <taxon>Bacteria</taxon>
        <taxon>Bacillati</taxon>
        <taxon>Bacillota</taxon>
        <taxon>Bacilli</taxon>
        <taxon>Bacillales</taxon>
        <taxon>Bacillaceae</taxon>
        <taxon>Salicibibacter</taxon>
    </lineage>
</organism>
<dbReference type="Proteomes" id="UP000595823">
    <property type="component" value="Chromosome"/>
</dbReference>
<accession>A0A7T7CAH2</accession>
<keyword evidence="3" id="KW-1185">Reference proteome</keyword>
<protein>
    <submittedName>
        <fullName evidence="2">Uncharacterized protein</fullName>
    </submittedName>
</protein>
<evidence type="ECO:0000256" key="1">
    <source>
        <dbReference type="SAM" id="Phobius"/>
    </source>
</evidence>
<evidence type="ECO:0000313" key="2">
    <source>
        <dbReference type="EMBL" id="QQK74897.1"/>
    </source>
</evidence>
<feature type="transmembrane region" description="Helical" evidence="1">
    <location>
        <begin position="46"/>
        <end position="67"/>
    </location>
</feature>
<reference evidence="2 3" key="1">
    <citation type="submission" date="2020-06" db="EMBL/GenBank/DDBJ databases">
        <title>Genomic analysis of Salicibibacter sp. NKC5-3.</title>
        <authorList>
            <person name="Oh Y.J."/>
        </authorList>
    </citation>
    <scope>NUCLEOTIDE SEQUENCE [LARGE SCALE GENOMIC DNA]</scope>
    <source>
        <strain evidence="2 3">NKC5-3</strain>
    </source>
</reference>
<name>A0A7T7CAH2_9BACI</name>
<keyword evidence="1" id="KW-0812">Transmembrane</keyword>